<comment type="caution">
    <text evidence="7">The sequence shown here is derived from an EMBL/GenBank/DDBJ whole genome shotgun (WGS) entry which is preliminary data.</text>
</comment>
<evidence type="ECO:0000313" key="7">
    <source>
        <dbReference type="EMBL" id="CAG8895005.1"/>
    </source>
</evidence>
<keyword evidence="2" id="KW-0285">Flavoprotein</keyword>
<dbReference type="InterPro" id="IPR038220">
    <property type="entry name" value="PHOX_C_sf"/>
</dbReference>
<evidence type="ECO:0000256" key="4">
    <source>
        <dbReference type="ARBA" id="ARBA00023002"/>
    </source>
</evidence>
<dbReference type="Proteomes" id="UP001154252">
    <property type="component" value="Unassembled WGS sequence"/>
</dbReference>
<gene>
    <name evidence="7" type="ORF">PEGY_LOCUS4027</name>
</gene>
<protein>
    <recommendedName>
        <fullName evidence="9">FAD binding domain protein</fullName>
    </recommendedName>
</protein>
<dbReference type="SUPFAM" id="SSF54373">
    <property type="entry name" value="FAD-linked reductases, C-terminal domain"/>
    <property type="match status" value="1"/>
</dbReference>
<feature type="domain" description="FAD-binding" evidence="5">
    <location>
        <begin position="234"/>
        <end position="450"/>
    </location>
</feature>
<dbReference type="PANTHER" id="PTHR43004">
    <property type="entry name" value="TRK SYSTEM POTASSIUM UPTAKE PROTEIN"/>
    <property type="match status" value="1"/>
</dbReference>
<dbReference type="Pfam" id="PF01494">
    <property type="entry name" value="FAD_binding_3"/>
    <property type="match status" value="2"/>
</dbReference>
<feature type="domain" description="FAD-binding" evidence="5">
    <location>
        <begin position="45"/>
        <end position="192"/>
    </location>
</feature>
<dbReference type="Pfam" id="PF07976">
    <property type="entry name" value="Phe_hydrox_dim"/>
    <property type="match status" value="1"/>
</dbReference>
<dbReference type="CDD" id="cd02979">
    <property type="entry name" value="PHOX_C"/>
    <property type="match status" value="1"/>
</dbReference>
<evidence type="ECO:0000256" key="3">
    <source>
        <dbReference type="ARBA" id="ARBA00022827"/>
    </source>
</evidence>
<accession>A0A9W4K9Z6</accession>
<dbReference type="SUPFAM" id="SSF51905">
    <property type="entry name" value="FAD/NAD(P)-binding domain"/>
    <property type="match status" value="1"/>
</dbReference>
<evidence type="ECO:0000256" key="1">
    <source>
        <dbReference type="ARBA" id="ARBA00007801"/>
    </source>
</evidence>
<evidence type="ECO:0008006" key="9">
    <source>
        <dbReference type="Google" id="ProtNLM"/>
    </source>
</evidence>
<dbReference type="GO" id="GO:0016709">
    <property type="term" value="F:oxidoreductase activity, acting on paired donors, with incorporation or reduction of molecular oxygen, NAD(P)H as one donor, and incorporation of one atom of oxygen"/>
    <property type="evidence" value="ECO:0007669"/>
    <property type="project" value="UniProtKB-ARBA"/>
</dbReference>
<evidence type="ECO:0000313" key="8">
    <source>
        <dbReference type="Proteomes" id="UP001154252"/>
    </source>
</evidence>
<dbReference type="AlphaFoldDB" id="A0A9W4K9Z6"/>
<evidence type="ECO:0000259" key="5">
    <source>
        <dbReference type="Pfam" id="PF01494"/>
    </source>
</evidence>
<organism evidence="7 8">
    <name type="scientific">Penicillium egyptiacum</name>
    <dbReference type="NCBI Taxonomy" id="1303716"/>
    <lineage>
        <taxon>Eukaryota</taxon>
        <taxon>Fungi</taxon>
        <taxon>Dikarya</taxon>
        <taxon>Ascomycota</taxon>
        <taxon>Pezizomycotina</taxon>
        <taxon>Eurotiomycetes</taxon>
        <taxon>Eurotiomycetidae</taxon>
        <taxon>Eurotiales</taxon>
        <taxon>Aspergillaceae</taxon>
        <taxon>Penicillium</taxon>
    </lineage>
</organism>
<dbReference type="Gene3D" id="3.40.30.20">
    <property type="match status" value="1"/>
</dbReference>
<dbReference type="GO" id="GO:0071949">
    <property type="term" value="F:FAD binding"/>
    <property type="evidence" value="ECO:0007669"/>
    <property type="project" value="InterPro"/>
</dbReference>
<dbReference type="InterPro" id="IPR036249">
    <property type="entry name" value="Thioredoxin-like_sf"/>
</dbReference>
<dbReference type="Gene3D" id="3.30.9.10">
    <property type="entry name" value="D-Amino Acid Oxidase, subunit A, domain 2"/>
    <property type="match status" value="1"/>
</dbReference>
<dbReference type="EMBL" id="CAJVRC010000851">
    <property type="protein sequence ID" value="CAG8895005.1"/>
    <property type="molecule type" value="Genomic_DNA"/>
</dbReference>
<dbReference type="InterPro" id="IPR050641">
    <property type="entry name" value="RIFMO-like"/>
</dbReference>
<dbReference type="PRINTS" id="PR00420">
    <property type="entry name" value="RNGMNOXGNASE"/>
</dbReference>
<evidence type="ECO:0000256" key="2">
    <source>
        <dbReference type="ARBA" id="ARBA00022630"/>
    </source>
</evidence>
<dbReference type="Gene3D" id="3.50.50.60">
    <property type="entry name" value="FAD/NAD(P)-binding domain"/>
    <property type="match status" value="1"/>
</dbReference>
<keyword evidence="3" id="KW-0274">FAD</keyword>
<dbReference type="SUPFAM" id="SSF52833">
    <property type="entry name" value="Thioredoxin-like"/>
    <property type="match status" value="1"/>
</dbReference>
<dbReference type="PANTHER" id="PTHR43004:SF20">
    <property type="entry name" value="2-MONOOXYGENASE, PUTATIVE (AFU_ORTHOLOGUE AFUA_1G13660)-RELATED"/>
    <property type="match status" value="1"/>
</dbReference>
<dbReference type="OrthoDB" id="1716816at2759"/>
<comment type="similarity">
    <text evidence="1">Belongs to the PheA/TfdB FAD monooxygenase family.</text>
</comment>
<name>A0A9W4K9Z6_9EURO</name>
<dbReference type="InterPro" id="IPR002938">
    <property type="entry name" value="FAD-bd"/>
</dbReference>
<feature type="domain" description="Phenol hydroxylase-like C-terminal dimerisation" evidence="6">
    <location>
        <begin position="486"/>
        <end position="674"/>
    </location>
</feature>
<sequence>MTSLSLHHEHACIWSIENYIEGIRSFYSSTKEYSSSEMCCSTSHVDLLIVGAGPAGLAAACWAARYNMSTQIIDQKGSRTKTGHADGVQSRTLEILESFGIVDRILKQGAREVDMCYWVSAMQQLKAQNGIFTEMQAMDFDTGKIERRRRDAAKIGRMSKFGQILLNQGSVEQNFIDHLCSESNIRVQWNRRAEFLHMPASDDDREEFQIAVGVACLDEHGVYGKSRELLFAKQNETESLNIGDSHSPDPSHMIHARYLIACDGAHSWVRRKLNVSTDRDDKSTAWGVLDIDPITDFPDIRQACSVQSEPHGSIMTVPRENKLVRFYVRLQDGLKEDNSPYSSDPPRALVEMAERTMSPYKLTYNYCDWWSYYSTARQVAENFRPHNRIFLAGDAAHTHSPKGGQGMNVSIQDTYNLVWKLGAVLTEGADPVILETYNTERRPVSKKLLDLDARLVAAYEDQQTGKASGVYEVREKHAGFMAGVDVTYGPSVLVVNGEIYGTPALARNIKLGMRLPSTTVTCQCDGTSTHLTQRLTSDGSWKLLVFPAGLSEPGKMEALVKLADYLTNNSYLAHLPKGKDRNRRGPAIDVFWVHSSPRNTDKLLELRLIFHPFDEVMGWNHGRVFADENGQAYAEYGIEGNGDGCLILCRPDQHTAWIGGFENMADLDTFFSIFS</sequence>
<dbReference type="InterPro" id="IPR036188">
    <property type="entry name" value="FAD/NAD-bd_sf"/>
</dbReference>
<reference evidence="7" key="1">
    <citation type="submission" date="2021-07" db="EMBL/GenBank/DDBJ databases">
        <authorList>
            <person name="Branca A.L. A."/>
        </authorList>
    </citation>
    <scope>NUCLEOTIDE SEQUENCE</scope>
</reference>
<keyword evidence="4" id="KW-0560">Oxidoreductase</keyword>
<keyword evidence="8" id="KW-1185">Reference proteome</keyword>
<proteinExistence type="inferred from homology"/>
<dbReference type="InterPro" id="IPR012941">
    <property type="entry name" value="Phe_hydrox_C_dim_dom"/>
</dbReference>
<evidence type="ECO:0000259" key="6">
    <source>
        <dbReference type="Pfam" id="PF07976"/>
    </source>
</evidence>